<dbReference type="SMART" id="SM00855">
    <property type="entry name" value="PGAM"/>
    <property type="match status" value="1"/>
</dbReference>
<gene>
    <name evidence="2" type="ORF">N7Z68_15400</name>
</gene>
<dbReference type="RefSeq" id="WP_275119355.1">
    <property type="nucleotide sequence ID" value="NZ_JAOTPO010000011.1"/>
</dbReference>
<dbReference type="Proteomes" id="UP001148125">
    <property type="component" value="Unassembled WGS sequence"/>
</dbReference>
<dbReference type="PANTHER" id="PTHR46517">
    <property type="entry name" value="FRUCTOSE-2,6-BISPHOSPHATASE TIGAR"/>
    <property type="match status" value="1"/>
</dbReference>
<comment type="caution">
    <text evidence="2">The sequence shown here is derived from an EMBL/GenBank/DDBJ whole genome shotgun (WGS) entry which is preliminary data.</text>
</comment>
<dbReference type="InterPro" id="IPR029033">
    <property type="entry name" value="His_PPase_superfam"/>
</dbReference>
<keyword evidence="1" id="KW-0378">Hydrolase</keyword>
<organism evidence="2 3">
    <name type="scientific">Alkalihalobacterium chitinilyticum</name>
    <dbReference type="NCBI Taxonomy" id="2980103"/>
    <lineage>
        <taxon>Bacteria</taxon>
        <taxon>Bacillati</taxon>
        <taxon>Bacillota</taxon>
        <taxon>Bacilli</taxon>
        <taxon>Bacillales</taxon>
        <taxon>Bacillaceae</taxon>
        <taxon>Alkalihalobacterium</taxon>
    </lineage>
</organism>
<reference evidence="2" key="1">
    <citation type="submission" date="2024-05" db="EMBL/GenBank/DDBJ databases">
        <title>Alkalihalobacillus sp. strain MEB203 novel alkaliphilic bacterium from Lonar Lake, India.</title>
        <authorList>
            <person name="Joshi A."/>
            <person name="Thite S."/>
            <person name="Mengade P."/>
        </authorList>
    </citation>
    <scope>NUCLEOTIDE SEQUENCE</scope>
    <source>
        <strain evidence="2">MEB 203</strain>
    </source>
</reference>
<name>A0ABT5VH10_9BACI</name>
<accession>A0ABT5VH10</accession>
<protein>
    <submittedName>
        <fullName evidence="2">Histidine phosphatase family protein</fullName>
    </submittedName>
</protein>
<evidence type="ECO:0000313" key="3">
    <source>
        <dbReference type="Proteomes" id="UP001148125"/>
    </source>
</evidence>
<dbReference type="Gene3D" id="3.40.50.1240">
    <property type="entry name" value="Phosphoglycerate mutase-like"/>
    <property type="match status" value="1"/>
</dbReference>
<dbReference type="InterPro" id="IPR051695">
    <property type="entry name" value="Phosphoglycerate_Mutase"/>
</dbReference>
<dbReference type="InterPro" id="IPR013078">
    <property type="entry name" value="His_Pase_superF_clade-1"/>
</dbReference>
<evidence type="ECO:0000313" key="2">
    <source>
        <dbReference type="EMBL" id="MDE5414743.1"/>
    </source>
</evidence>
<dbReference type="CDD" id="cd07067">
    <property type="entry name" value="HP_PGM_like"/>
    <property type="match status" value="1"/>
</dbReference>
<sequence length="215" mass="24950">MFLYFIRHGESEGNKLGIIQGTKDFSLSELGQRQAELVARYFEKQQLDYIYSSDLTRAYETATAIAQRKELTAHKWEKLREINLGPLEGKTRQEIYSQFPEVKEHSILTSGVEGTETIEEITARCQYLLEQMKRAHEGKHVALVAHGGLISIALMYILLGEQWHVHHRPFQIENTSITLVEFKSDRKPLIHYINRTTHLEFETIQQDHSLLDKEA</sequence>
<dbReference type="EMBL" id="JAOTPO010000011">
    <property type="protein sequence ID" value="MDE5414743.1"/>
    <property type="molecule type" value="Genomic_DNA"/>
</dbReference>
<keyword evidence="3" id="KW-1185">Reference proteome</keyword>
<dbReference type="SUPFAM" id="SSF53254">
    <property type="entry name" value="Phosphoglycerate mutase-like"/>
    <property type="match status" value="1"/>
</dbReference>
<evidence type="ECO:0000256" key="1">
    <source>
        <dbReference type="ARBA" id="ARBA00022801"/>
    </source>
</evidence>
<proteinExistence type="predicted"/>
<dbReference type="PANTHER" id="PTHR46517:SF1">
    <property type="entry name" value="FRUCTOSE-2,6-BISPHOSPHATASE TIGAR"/>
    <property type="match status" value="1"/>
</dbReference>
<dbReference type="Pfam" id="PF00300">
    <property type="entry name" value="His_Phos_1"/>
    <property type="match status" value="1"/>
</dbReference>